<dbReference type="SUPFAM" id="SSF111331">
    <property type="entry name" value="NAD kinase/diacylglycerol kinase-like"/>
    <property type="match status" value="1"/>
</dbReference>
<dbReference type="PANTHER" id="PTHR12358">
    <property type="entry name" value="SPHINGOSINE KINASE"/>
    <property type="match status" value="1"/>
</dbReference>
<dbReference type="GO" id="GO:0008481">
    <property type="term" value="F:sphingosine kinase activity"/>
    <property type="evidence" value="ECO:0007669"/>
    <property type="project" value="UniProtKB-EC"/>
</dbReference>
<feature type="compositionally biased region" description="Polar residues" evidence="1">
    <location>
        <begin position="27"/>
        <end position="58"/>
    </location>
</feature>
<accession>A0ABR3YH53</accession>
<feature type="domain" description="DAGKc" evidence="2">
    <location>
        <begin position="194"/>
        <end position="332"/>
    </location>
</feature>
<feature type="compositionally biased region" description="Pro residues" evidence="1">
    <location>
        <begin position="65"/>
        <end position="78"/>
    </location>
</feature>
<dbReference type="Pfam" id="PF24321">
    <property type="entry name" value="DUF7493"/>
    <property type="match status" value="1"/>
</dbReference>
<keyword evidence="3" id="KW-0418">Kinase</keyword>
<keyword evidence="4" id="KW-1185">Reference proteome</keyword>
<reference evidence="3 4" key="1">
    <citation type="journal article" date="2024" name="IMA Fungus">
        <title>IMA Genome - F19 : A genome assembly and annotation guide to empower mycologists, including annotated draft genome sequences of Ceratocystis pirilliformis, Diaporthe australafricana, Fusarium ophioides, Paecilomyces lecythidis, and Sporothrix stenoceras.</title>
        <authorList>
            <person name="Aylward J."/>
            <person name="Wilson A.M."/>
            <person name="Visagie C.M."/>
            <person name="Spraker J."/>
            <person name="Barnes I."/>
            <person name="Buitendag C."/>
            <person name="Ceriani C."/>
            <person name="Del Mar Angel L."/>
            <person name="du Plessis D."/>
            <person name="Fuchs T."/>
            <person name="Gasser K."/>
            <person name="Kramer D."/>
            <person name="Li W."/>
            <person name="Munsamy K."/>
            <person name="Piso A."/>
            <person name="Price J.L."/>
            <person name="Sonnekus B."/>
            <person name="Thomas C."/>
            <person name="van der Nest A."/>
            <person name="van Dijk A."/>
            <person name="van Heerden A."/>
            <person name="van Vuuren N."/>
            <person name="Yilmaz N."/>
            <person name="Duong T.A."/>
            <person name="van der Merwe N.A."/>
            <person name="Wingfield M.J."/>
            <person name="Wingfield B.D."/>
        </authorList>
    </citation>
    <scope>NUCLEOTIDE SEQUENCE [LARGE SCALE GENOMIC DNA]</scope>
    <source>
        <strain evidence="3 4">CMW 5346</strain>
    </source>
</reference>
<gene>
    <name evidence="3" type="primary">LCB4</name>
    <name evidence="3" type="ORF">Sste5346_010442</name>
</gene>
<dbReference type="PANTHER" id="PTHR12358:SF31">
    <property type="entry name" value="ACYLGLYCEROL KINASE, MITOCHONDRIAL"/>
    <property type="match status" value="1"/>
</dbReference>
<evidence type="ECO:0000259" key="2">
    <source>
        <dbReference type="PROSITE" id="PS50146"/>
    </source>
</evidence>
<feature type="region of interest" description="Disordered" evidence="1">
    <location>
        <begin position="430"/>
        <end position="451"/>
    </location>
</feature>
<sequence>MSSDTPAVVEAQTSPAGANGAADGASHGTTNGALNGTSSSTANGHTNGTSSAPTSASVDPSALPQAPPIPPTPSPPPTARTAKRQSHVVSFDKTLENIIKLETHDLDIQDNELVVVASAAAYRLSIPLYNVLWASVSEDNRRLVIDYAEVASKTRIRPAKFTVSLEPSGPDRPTAAEVSAWAELLRNRAYGDVPQRRRAYVLVNPHAGPGGAMKKWEHEARPLFDAARLNLDVVTTTHSGQAIDLCADLDIDKYDMVVACSGDGLPHECFNGLGKRPDARRALEKVAVAHIPCGSGNAMACNLYGSHHVSVAALAIVKGVVAPLDLASITYGETRLLSFLSQAVGVMAEVDLATENLRWMGSARFTWGFIERLLARKVYPCDLAVKVEIEHKDDVKAHYGRHQTPAKGTKAAGKTSAAASASAALARGSASSATTDVDPAEGVASGSGSGGKIVDSDDLSLPPLQFGTINDPVPDDWETIPEDKMGNFFCGNMAYMAPDTSFFAAALMSDGLMDLITIDGDISPAKSLGMLMTVEDNRLFDNPLVRYRKISGFRLTPRNQKDGYISIDGERIPFSPFQAEVHKGLGRVIAKRAISGYEAPGPLNWDKMAPVERIMA</sequence>
<dbReference type="InterPro" id="IPR017438">
    <property type="entry name" value="ATP-NAD_kinase_N"/>
</dbReference>
<keyword evidence="3" id="KW-0808">Transferase</keyword>
<dbReference type="InterPro" id="IPR050187">
    <property type="entry name" value="Lipid_Phosphate_FormReg"/>
</dbReference>
<dbReference type="InterPro" id="IPR055916">
    <property type="entry name" value="DUF7493"/>
</dbReference>
<proteinExistence type="predicted"/>
<feature type="compositionally biased region" description="Polar residues" evidence="1">
    <location>
        <begin position="1"/>
        <end position="16"/>
    </location>
</feature>
<dbReference type="SMART" id="SM00046">
    <property type="entry name" value="DAGKc"/>
    <property type="match status" value="1"/>
</dbReference>
<dbReference type="InterPro" id="IPR001206">
    <property type="entry name" value="Diacylglycerol_kinase_cat_dom"/>
</dbReference>
<evidence type="ECO:0000256" key="1">
    <source>
        <dbReference type="SAM" id="MobiDB-lite"/>
    </source>
</evidence>
<dbReference type="PROSITE" id="PS50146">
    <property type="entry name" value="DAGK"/>
    <property type="match status" value="1"/>
</dbReference>
<evidence type="ECO:0000313" key="4">
    <source>
        <dbReference type="Proteomes" id="UP001583186"/>
    </source>
</evidence>
<dbReference type="Gene3D" id="3.40.50.10330">
    <property type="entry name" value="Probable inorganic polyphosphate/atp-NAD kinase, domain 1"/>
    <property type="match status" value="1"/>
</dbReference>
<dbReference type="Proteomes" id="UP001583186">
    <property type="component" value="Unassembled WGS sequence"/>
</dbReference>
<dbReference type="Gene3D" id="2.60.200.40">
    <property type="match status" value="1"/>
</dbReference>
<organism evidence="3 4">
    <name type="scientific">Sporothrix stenoceras</name>
    <dbReference type="NCBI Taxonomy" id="5173"/>
    <lineage>
        <taxon>Eukaryota</taxon>
        <taxon>Fungi</taxon>
        <taxon>Dikarya</taxon>
        <taxon>Ascomycota</taxon>
        <taxon>Pezizomycotina</taxon>
        <taxon>Sordariomycetes</taxon>
        <taxon>Sordariomycetidae</taxon>
        <taxon>Ophiostomatales</taxon>
        <taxon>Ophiostomataceae</taxon>
        <taxon>Sporothrix</taxon>
    </lineage>
</organism>
<dbReference type="InterPro" id="IPR016064">
    <property type="entry name" value="NAD/diacylglycerol_kinase_sf"/>
</dbReference>
<feature type="region of interest" description="Disordered" evidence="1">
    <location>
        <begin position="1"/>
        <end position="87"/>
    </location>
</feature>
<dbReference type="EC" id="2.7.1.91" evidence="3"/>
<protein>
    <submittedName>
        <fullName evidence="3">Sphinganine kinase lcb4</fullName>
        <ecNumber evidence="3">2.7.1.91</ecNumber>
    </submittedName>
</protein>
<name>A0ABR3YH53_9PEZI</name>
<evidence type="ECO:0000313" key="3">
    <source>
        <dbReference type="EMBL" id="KAL1887096.1"/>
    </source>
</evidence>
<comment type="caution">
    <text evidence="3">The sequence shown here is derived from an EMBL/GenBank/DDBJ whole genome shotgun (WGS) entry which is preliminary data.</text>
</comment>
<dbReference type="EMBL" id="JAWCUI010000148">
    <property type="protein sequence ID" value="KAL1887096.1"/>
    <property type="molecule type" value="Genomic_DNA"/>
</dbReference>
<dbReference type="Pfam" id="PF00781">
    <property type="entry name" value="DAGK_cat"/>
    <property type="match status" value="1"/>
</dbReference>